<evidence type="ECO:0000313" key="1">
    <source>
        <dbReference type="EMBL" id="AUR82582.1"/>
    </source>
</evidence>
<name>A0A2I7QMH5_9CAUD</name>
<sequence length="88" mass="10517">MFPNKHNAVFAKKMCMMSVYQLECEVRVCERQLKLPFLRKDTYDWGPGVGKYHYSHKTRMALVKCIPMWAERILLIEDYLPMAKLMED</sequence>
<dbReference type="EMBL" id="MG592409">
    <property type="protein sequence ID" value="AUR82582.1"/>
    <property type="molecule type" value="Genomic_DNA"/>
</dbReference>
<protein>
    <submittedName>
        <fullName evidence="1">Uncharacterized protein</fullName>
    </submittedName>
</protein>
<gene>
    <name evidence="1" type="ORF">NVP1025O_099</name>
</gene>
<dbReference type="Proteomes" id="UP000269377">
    <property type="component" value="Segment"/>
</dbReference>
<evidence type="ECO:0000313" key="2">
    <source>
        <dbReference type="Proteomes" id="UP000269377"/>
    </source>
</evidence>
<organism evidence="1 2">
    <name type="scientific">Vibrio phage 1.025.O._10N.222.46.B6</name>
    <dbReference type="NCBI Taxonomy" id="1881420"/>
    <lineage>
        <taxon>Viruses</taxon>
        <taxon>Duplodnaviria</taxon>
        <taxon>Heunggongvirae</taxon>
        <taxon>Uroviricota</taxon>
        <taxon>Caudoviricetes</taxon>
        <taxon>Schitoviridae</taxon>
        <taxon>Pontosvirinae</taxon>
        <taxon>Nahantvirus</taxon>
        <taxon>Nahantvirus 49C7</taxon>
    </lineage>
</organism>
<reference evidence="1 2" key="1">
    <citation type="submission" date="2017-11" db="EMBL/GenBank/DDBJ databases">
        <title>A major lineage of nontailed dsDNA viruses as unrecognized killers of marine bacteria.</title>
        <authorList>
            <person name="Kauffman K.M."/>
            <person name="Hussain F.A."/>
            <person name="Yang J."/>
            <person name="Arevalo P."/>
            <person name="Brown J.M."/>
            <person name="Chang W.K."/>
            <person name="VanInsberghe D."/>
            <person name="Elsherbini J."/>
            <person name="Cutler M.B."/>
            <person name="Kelly L."/>
            <person name="Polz M.F."/>
        </authorList>
    </citation>
    <scope>NUCLEOTIDE SEQUENCE [LARGE SCALE GENOMIC DNA]</scope>
</reference>
<proteinExistence type="predicted"/>
<accession>A0A2I7QMH5</accession>